<dbReference type="GO" id="GO:0140658">
    <property type="term" value="F:ATP-dependent chromatin remodeler activity"/>
    <property type="evidence" value="ECO:0007669"/>
    <property type="project" value="TreeGrafter"/>
</dbReference>
<accession>I3JS40</accession>
<evidence type="ECO:0000256" key="16">
    <source>
        <dbReference type="ARBA" id="ARBA00049360"/>
    </source>
</evidence>
<dbReference type="CDD" id="cd00084">
    <property type="entry name" value="HMG-box_SF"/>
    <property type="match status" value="1"/>
</dbReference>
<dbReference type="InterPro" id="IPR049730">
    <property type="entry name" value="SNF2/RAD54-like_C"/>
</dbReference>
<evidence type="ECO:0000259" key="21">
    <source>
        <dbReference type="PROSITE" id="PS51192"/>
    </source>
</evidence>
<dbReference type="InterPro" id="IPR012958">
    <property type="entry name" value="CHD_N"/>
</dbReference>
<dbReference type="InterPro" id="IPR027417">
    <property type="entry name" value="P-loop_NTPase"/>
</dbReference>
<dbReference type="InterPro" id="IPR014001">
    <property type="entry name" value="Helicase_ATP-bd"/>
</dbReference>
<evidence type="ECO:0000256" key="5">
    <source>
        <dbReference type="ARBA" id="ARBA00022737"/>
    </source>
</evidence>
<dbReference type="InParanoid" id="I3JS40"/>
<keyword evidence="8" id="KW-0378">Hydrolase</keyword>
<evidence type="ECO:0000256" key="8">
    <source>
        <dbReference type="ARBA" id="ARBA00022801"/>
    </source>
</evidence>
<feature type="domain" description="Helicase C-terminal" evidence="22">
    <location>
        <begin position="920"/>
        <end position="1085"/>
    </location>
</feature>
<organism evidence="23 24">
    <name type="scientific">Oreochromis niloticus</name>
    <name type="common">Nile tilapia</name>
    <name type="synonym">Tilapia nilotica</name>
    <dbReference type="NCBI Taxonomy" id="8128"/>
    <lineage>
        <taxon>Eukaryota</taxon>
        <taxon>Metazoa</taxon>
        <taxon>Chordata</taxon>
        <taxon>Craniata</taxon>
        <taxon>Vertebrata</taxon>
        <taxon>Euteleostomi</taxon>
        <taxon>Actinopterygii</taxon>
        <taxon>Neopterygii</taxon>
        <taxon>Teleostei</taxon>
        <taxon>Neoteleostei</taxon>
        <taxon>Acanthomorphata</taxon>
        <taxon>Ovalentaria</taxon>
        <taxon>Cichlomorphae</taxon>
        <taxon>Cichliformes</taxon>
        <taxon>Cichlidae</taxon>
        <taxon>African cichlids</taxon>
        <taxon>Pseudocrenilabrinae</taxon>
        <taxon>Oreochromini</taxon>
        <taxon>Oreochromis</taxon>
    </lineage>
</organism>
<dbReference type="PROSITE" id="PS00690">
    <property type="entry name" value="DEAH_ATP_HELICASE"/>
    <property type="match status" value="1"/>
</dbReference>
<dbReference type="CDD" id="cd18793">
    <property type="entry name" value="SF2_C_SNF"/>
    <property type="match status" value="1"/>
</dbReference>
<keyword evidence="15" id="KW-0539">Nucleus</keyword>
<dbReference type="Gene3D" id="1.10.10.60">
    <property type="entry name" value="Homeodomain-like"/>
    <property type="match status" value="1"/>
</dbReference>
<reference evidence="23" key="2">
    <citation type="submission" date="2025-08" db="UniProtKB">
        <authorList>
            <consortium name="Ensembl"/>
        </authorList>
    </citation>
    <scope>IDENTIFICATION</scope>
</reference>
<dbReference type="SUPFAM" id="SSF57903">
    <property type="entry name" value="FYVE/PHD zinc finger"/>
    <property type="match status" value="2"/>
</dbReference>
<dbReference type="InterPro" id="IPR036910">
    <property type="entry name" value="HMG_box_dom_sf"/>
</dbReference>
<dbReference type="SMART" id="SM00487">
    <property type="entry name" value="DEXDc"/>
    <property type="match status" value="1"/>
</dbReference>
<evidence type="ECO:0000256" key="7">
    <source>
        <dbReference type="ARBA" id="ARBA00022771"/>
    </source>
</evidence>
<dbReference type="InterPro" id="IPR009462">
    <property type="entry name" value="CHD_II_SANT-like"/>
</dbReference>
<keyword evidence="12" id="KW-0805">Transcription regulation</keyword>
<dbReference type="FunFam" id="3.40.50.300:FF:000015">
    <property type="entry name" value="chromodomain-helicase-DNA-binding protein 9 isoform X1"/>
    <property type="match status" value="1"/>
</dbReference>
<reference evidence="23" key="3">
    <citation type="submission" date="2025-09" db="UniProtKB">
        <authorList>
            <consortium name="Ensembl"/>
        </authorList>
    </citation>
    <scope>IDENTIFICATION</scope>
</reference>
<evidence type="ECO:0000259" key="22">
    <source>
        <dbReference type="PROSITE" id="PS51194"/>
    </source>
</evidence>
<feature type="compositionally biased region" description="Acidic residues" evidence="18">
    <location>
        <begin position="1223"/>
        <end position="1232"/>
    </location>
</feature>
<feature type="compositionally biased region" description="Polar residues" evidence="18">
    <location>
        <begin position="1394"/>
        <end position="1411"/>
    </location>
</feature>
<evidence type="ECO:0000259" key="20">
    <source>
        <dbReference type="PROSITE" id="PS50016"/>
    </source>
</evidence>
<dbReference type="FunFam" id="1.10.10.60:FF:000037">
    <property type="entry name" value="chromodomain-helicase-DNA-binding protein 3 isoform X1"/>
    <property type="match status" value="1"/>
</dbReference>
<feature type="region of interest" description="Disordered" evidence="18">
    <location>
        <begin position="547"/>
        <end position="576"/>
    </location>
</feature>
<feature type="domain" description="PHD-type" evidence="20">
    <location>
        <begin position="308"/>
        <end position="355"/>
    </location>
</feature>
<dbReference type="SUPFAM" id="SSF47095">
    <property type="entry name" value="HMG-box"/>
    <property type="match status" value="1"/>
</dbReference>
<reference evidence="24" key="1">
    <citation type="submission" date="2012-01" db="EMBL/GenBank/DDBJ databases">
        <title>The Genome Sequence of Oreochromis niloticus (Nile Tilapia).</title>
        <authorList>
            <consortium name="Broad Institute Genome Assembly Team"/>
            <consortium name="Broad Institute Sequencing Platform"/>
            <person name="Di Palma F."/>
            <person name="Johnson J."/>
            <person name="Lander E.S."/>
            <person name="Lindblad-Toh K."/>
        </authorList>
    </citation>
    <scope>NUCLEOTIDE SEQUENCE [LARGE SCALE GENOMIC DNA]</scope>
</reference>
<feature type="compositionally biased region" description="Basic and acidic residues" evidence="18">
    <location>
        <begin position="42"/>
        <end position="51"/>
    </location>
</feature>
<evidence type="ECO:0000256" key="17">
    <source>
        <dbReference type="PROSITE-ProRule" id="PRU00146"/>
    </source>
</evidence>
<comment type="similarity">
    <text evidence="2">Belongs to the SNF2/RAD54 helicase family.</text>
</comment>
<feature type="domain" description="Helicase ATP-binding" evidence="21">
    <location>
        <begin position="604"/>
        <end position="788"/>
    </location>
</feature>
<feature type="region of interest" description="Disordered" evidence="18">
    <location>
        <begin position="439"/>
        <end position="464"/>
    </location>
</feature>
<dbReference type="CDD" id="cd15532">
    <property type="entry name" value="PHD2_CHD_II"/>
    <property type="match status" value="1"/>
</dbReference>
<dbReference type="OMA" id="CKEGGWL"/>
<evidence type="ECO:0000256" key="11">
    <source>
        <dbReference type="ARBA" id="ARBA00022853"/>
    </source>
</evidence>
<dbReference type="CDD" id="cd18662">
    <property type="entry name" value="CD2_tandem_CHD3-4_like"/>
    <property type="match status" value="1"/>
</dbReference>
<proteinExistence type="inferred from homology"/>
<dbReference type="Pfam" id="PF00271">
    <property type="entry name" value="Helicase_C"/>
    <property type="match status" value="1"/>
</dbReference>
<evidence type="ECO:0000256" key="1">
    <source>
        <dbReference type="ARBA" id="ARBA00004123"/>
    </source>
</evidence>
<keyword evidence="13" id="KW-0238">DNA-binding</keyword>
<feature type="domain" description="Chromo" evidence="19">
    <location>
        <begin position="487"/>
        <end position="520"/>
    </location>
</feature>
<feature type="compositionally biased region" description="Basic and acidic residues" evidence="18">
    <location>
        <begin position="1504"/>
        <end position="1516"/>
    </location>
</feature>
<keyword evidence="4" id="KW-0479">Metal-binding</keyword>
<dbReference type="STRING" id="8128.ENSONIP00000011685"/>
<dbReference type="PROSITE" id="PS51192">
    <property type="entry name" value="HELICASE_ATP_BIND_1"/>
    <property type="match status" value="1"/>
</dbReference>
<dbReference type="GO" id="GO:0016887">
    <property type="term" value="F:ATP hydrolysis activity"/>
    <property type="evidence" value="ECO:0007669"/>
    <property type="project" value="TreeGrafter"/>
</dbReference>
<dbReference type="Pfam" id="PF06465">
    <property type="entry name" value="DUF1087"/>
    <property type="match status" value="1"/>
</dbReference>
<feature type="region of interest" description="Disordered" evidence="18">
    <location>
        <begin position="146"/>
        <end position="187"/>
    </location>
</feature>
<dbReference type="FunFam" id="3.30.40.10:FF:000011">
    <property type="entry name" value="chromodomain-helicase-DNA-binding protein 4 isoform X1"/>
    <property type="match status" value="1"/>
</dbReference>
<dbReference type="Pfam" id="PF00385">
    <property type="entry name" value="Chromo"/>
    <property type="match status" value="1"/>
</dbReference>
<feature type="compositionally biased region" description="Basic residues" evidence="18">
    <location>
        <begin position="23"/>
        <end position="41"/>
    </location>
</feature>
<dbReference type="PROSITE" id="PS01359">
    <property type="entry name" value="ZF_PHD_1"/>
    <property type="match status" value="1"/>
</dbReference>
<dbReference type="GO" id="GO:0003682">
    <property type="term" value="F:chromatin binding"/>
    <property type="evidence" value="ECO:0007669"/>
    <property type="project" value="TreeGrafter"/>
</dbReference>
<feature type="region of interest" description="Disordered" evidence="18">
    <location>
        <begin position="1731"/>
        <end position="1760"/>
    </location>
</feature>
<dbReference type="Pfam" id="PF00628">
    <property type="entry name" value="PHD"/>
    <property type="match status" value="2"/>
</dbReference>
<dbReference type="InterPro" id="IPR016197">
    <property type="entry name" value="Chromo-like_dom_sf"/>
</dbReference>
<evidence type="ECO:0000256" key="2">
    <source>
        <dbReference type="ARBA" id="ARBA00007025"/>
    </source>
</evidence>
<feature type="domain" description="PHD-type" evidence="20">
    <location>
        <begin position="233"/>
        <end position="280"/>
    </location>
</feature>
<dbReference type="PROSITE" id="PS50016">
    <property type="entry name" value="ZF_PHD_2"/>
    <property type="match status" value="2"/>
</dbReference>
<dbReference type="Pfam" id="PF00176">
    <property type="entry name" value="SNF2-rel_dom"/>
    <property type="match status" value="1"/>
</dbReference>
<evidence type="ECO:0000256" key="10">
    <source>
        <dbReference type="ARBA" id="ARBA00022840"/>
    </source>
</evidence>
<evidence type="ECO:0000259" key="19">
    <source>
        <dbReference type="PROSITE" id="PS50013"/>
    </source>
</evidence>
<sequence length="1822" mass="207055">SDRERDYGENSDSIASDYGSGEKKKKKKHKERKEKKTKKKKKDDGDRDSKQKTSAQLAREWGLEDVDHIFTEEDYRELTNYKAFSQFMRPMIAKKNPKIPMSKMMTILGVKWREFSSNNPFKGNAAAVAAAAAAAAIAVAEQVSAATASPEPPPQPPPIRKAKTKEGKGPGYKKRSKSPRVPDKKKASAVAKAKKMAPIRIKLSPISAKRKKSCSVSLKFRVFEGDGYETDHQDYCEVCQQGGEIILCDTCPRAYHLVCLEPELDKAPEGKWSCPHCEKEGIQWEAKDEDFEDFEEDSEDREEDDDHMEFCRVCKDGGELLCCDTCTSSYHIHCLNPPLPEIPNGEWLCPRCTCPPIKGRVQKILHWRWGEPPPPIPVPPAPDAPPDAPPPPPMKGRAEREFFVKLTGQSYWHCTWITELQLEIFHSVMYRNYQRKTDMDEPPSLDYGSGGEDENGVGKSEKRRAKDPQYAILEDKYYKYGIKPEWMMIHRIINHSVDKKGIYHYLVKWRDLAYDQCTWERDDMDIPDFAIYKASYWKHRDAIMKEDPDKPRKIRNKNSDEGEDESPGSPLTDPTIKYEEQPDFVTSTGGTLHLYQLEGLNWLRFSWAQGTDTILADEMGLGKTIQTIVFLYSLFKEGHTKGPFLVSAPLSTIINWEREFEMWAPDFYVVTYTGDKDSRAIIRENEFSFDDTAVKGGKKAFKLRREAPIKFHVLLTSYELVTIDQTALKSIDWACLVVDEAHRLKNNQSKFFRRLNDYKIDYKLLLTGTPLQNNLEELFHLLNFLTPNRFNNLEGFLEEFADISKEDQIKKLHDLLGPHMLRRLKADVFKNMPAKTELIVRVELSPMQKKYYKLILTKNFEALNSKGGGNQVSLLNIMMDLKKCCNHPYLFPVASMEAPKTPSGAYEGSALTKASGKLTLLQKMLRKLKEQGHRVLVFSQMTKMLDLLEDFLDCEGYKYERIDGGITGALRQEAIDRFNAPGACQFCFLLSTRAGGLGINLATADTVIIFDSDWNPHNDIQAFSRAHRIGQANKVMIYRFVTRASVEERITQVAKRKMMLTHLVVRPGLGSKAGSMTKQELDDILKFGTEELFKDEAEGDKVEDEGNVIHYDSTAIERLLDRSQDDTDDSDVQNMNEYLSSFKVAQYMVREEDKIEEIEREIIKQEENVDPDYWEKLLRHHYEQQQEDLASKLGKGKRNRKPVNYNDAAQEDQDNQSEYSVGSEEEDEDFDDRPEGRRQSRRQLRNDKDKPLPPLLARVGGNLEVLGFNTRQRKAFLNAVMRWGMPSQDAFSSQWLVRDLKGKTEKEFKAYVSLFMRHLCEPVADGAETFADGVPREGLCRQPVLTRIGVMSLLKKKIQEFEHINGRWSLPELKSEVSIDKSSSRASSPAVKTATPTPDASYNNTPCTSKPATPAPAEKMEKNGKEGEKEEDKEDVEALVEKEKLKEKDRDKDEGKEVDGNKTADSTEVGRGPQNANQNLPAVQCLLNDSINLYNNEVKGEKDAGKEVKAAKEEAPKGNGKPPTERPRFMFNIADGGFTELHTLWQNEERAAISSGKMNEIWHRRHDFWLLAGIVIHGYARWQDIQNDPQFAIINEPFKSQANKGNFLEMKNKFLARRFKLLEQALVIEEQLRRAAYLNMTQDPSHPAMALNARFAEVECLAESHQHLSKESLAGNKPANAVLHKVLNQLEELLSDMKADVTRLPATLSRVPPIAARLQMSERSILSRLASKGTETHTPPPIPPGPYATPQNYGAPFTPAPPSALHMGGANYSQMPPGSFISGHGKCSLWTYERQTGELLSNNRTSRGIRASVIIAQKKKLV</sequence>
<dbReference type="GO" id="GO:0003677">
    <property type="term" value="F:DNA binding"/>
    <property type="evidence" value="ECO:0007669"/>
    <property type="project" value="UniProtKB-KW"/>
</dbReference>
<dbReference type="InterPro" id="IPR001650">
    <property type="entry name" value="Helicase_C-like"/>
</dbReference>
<evidence type="ECO:0000256" key="14">
    <source>
        <dbReference type="ARBA" id="ARBA00023163"/>
    </source>
</evidence>
<name>I3JS40_ORENI</name>
<dbReference type="InterPro" id="IPR009463">
    <property type="entry name" value="DUF1087"/>
</dbReference>
<dbReference type="InterPro" id="IPR002464">
    <property type="entry name" value="DNA/RNA_helicase_DEAH_CS"/>
</dbReference>
<keyword evidence="10" id="KW-0067">ATP-binding</keyword>
<dbReference type="SMART" id="SM00490">
    <property type="entry name" value="HELICc"/>
    <property type="match status" value="1"/>
</dbReference>
<dbReference type="SMART" id="SM00249">
    <property type="entry name" value="PHD"/>
    <property type="match status" value="2"/>
</dbReference>
<keyword evidence="24" id="KW-1185">Reference proteome</keyword>
<feature type="compositionally biased region" description="Basic and acidic residues" evidence="18">
    <location>
        <begin position="1418"/>
        <end position="1430"/>
    </location>
</feature>
<evidence type="ECO:0000256" key="4">
    <source>
        <dbReference type="ARBA" id="ARBA00022723"/>
    </source>
</evidence>
<evidence type="ECO:0000313" key="23">
    <source>
        <dbReference type="Ensembl" id="ENSONIP00000011685.2"/>
    </source>
</evidence>
<dbReference type="InterPro" id="IPR000330">
    <property type="entry name" value="SNF2_N"/>
</dbReference>
<dbReference type="PANTHER" id="PTHR45623">
    <property type="entry name" value="CHROMODOMAIN-HELICASE-DNA-BINDING PROTEIN 3-RELATED-RELATED"/>
    <property type="match status" value="1"/>
</dbReference>
<evidence type="ECO:0000256" key="3">
    <source>
        <dbReference type="ARBA" id="ARBA00022553"/>
    </source>
</evidence>
<keyword evidence="5" id="KW-0677">Repeat</keyword>
<dbReference type="Pfam" id="PF08073">
    <property type="entry name" value="CHDNT"/>
    <property type="match status" value="1"/>
</dbReference>
<dbReference type="InterPro" id="IPR000953">
    <property type="entry name" value="Chromo/chromo_shadow_dom"/>
</dbReference>
<protein>
    <submittedName>
        <fullName evidence="23">Chromodomain helicase DNA binding protein 3</fullName>
    </submittedName>
</protein>
<dbReference type="GO" id="GO:0042393">
    <property type="term" value="F:histone binding"/>
    <property type="evidence" value="ECO:0007669"/>
    <property type="project" value="TreeGrafter"/>
</dbReference>
<dbReference type="Gene3D" id="3.30.40.10">
    <property type="entry name" value="Zinc/RING finger domain, C3HC4 (zinc finger)"/>
    <property type="match status" value="2"/>
</dbReference>
<feature type="region of interest" description="Disordered" evidence="18">
    <location>
        <begin position="372"/>
        <end position="396"/>
    </location>
</feature>
<dbReference type="Gene3D" id="2.40.50.40">
    <property type="match status" value="2"/>
</dbReference>
<dbReference type="InterPro" id="IPR023780">
    <property type="entry name" value="Chromo_domain"/>
</dbReference>
<keyword evidence="14" id="KW-0804">Transcription</keyword>
<keyword evidence="11" id="KW-0156">Chromatin regulator</keyword>
<evidence type="ECO:0000256" key="15">
    <source>
        <dbReference type="ARBA" id="ARBA00023242"/>
    </source>
</evidence>
<dbReference type="CDD" id="cd18667">
    <property type="entry name" value="CD1_tandem_CHD3-4_like"/>
    <property type="match status" value="1"/>
</dbReference>
<comment type="subcellular location">
    <subcellularLocation>
        <location evidence="1">Nucleus</location>
    </subcellularLocation>
</comment>
<dbReference type="HOGENOM" id="CLU_000315_22_2_1"/>
<dbReference type="Proteomes" id="UP000005207">
    <property type="component" value="Linkage group LG3"/>
</dbReference>
<feature type="compositionally biased region" description="Pro residues" evidence="18">
    <location>
        <begin position="1738"/>
        <end position="1747"/>
    </location>
</feature>
<dbReference type="PROSITE" id="PS50013">
    <property type="entry name" value="CHROMO_2"/>
    <property type="match status" value="1"/>
</dbReference>
<feature type="region of interest" description="Disordered" evidence="18">
    <location>
        <begin position="1504"/>
        <end position="1528"/>
    </location>
</feature>
<dbReference type="PANTHER" id="PTHR45623:SF9">
    <property type="entry name" value="CHROMODOMAIN-HELICASE-DNA-BINDING PROTEIN 3"/>
    <property type="match status" value="1"/>
</dbReference>
<dbReference type="Gene3D" id="3.40.50.10810">
    <property type="entry name" value="Tandem AAA-ATPase domain"/>
    <property type="match status" value="1"/>
</dbReference>
<dbReference type="PROSITE" id="PS51194">
    <property type="entry name" value="HELICASE_CTER"/>
    <property type="match status" value="1"/>
</dbReference>
<dbReference type="InterPro" id="IPR019786">
    <property type="entry name" value="Zinc_finger_PHD-type_CS"/>
</dbReference>
<dbReference type="Gene3D" id="3.40.50.300">
    <property type="entry name" value="P-loop containing nucleotide triphosphate hydrolases"/>
    <property type="match status" value="1"/>
</dbReference>
<keyword evidence="7 17" id="KW-0863">Zinc-finger</keyword>
<evidence type="ECO:0000256" key="18">
    <source>
        <dbReference type="SAM" id="MobiDB-lite"/>
    </source>
</evidence>
<dbReference type="SUPFAM" id="SSF54160">
    <property type="entry name" value="Chromo domain-like"/>
    <property type="match status" value="2"/>
</dbReference>
<feature type="compositionally biased region" description="Pro residues" evidence="18">
    <location>
        <begin position="150"/>
        <end position="159"/>
    </location>
</feature>
<dbReference type="SMART" id="SM01147">
    <property type="entry name" value="DUF1087"/>
    <property type="match status" value="1"/>
</dbReference>
<dbReference type="InterPro" id="IPR013083">
    <property type="entry name" value="Znf_RING/FYVE/PHD"/>
</dbReference>
<dbReference type="Gene3D" id="1.10.30.10">
    <property type="entry name" value="High mobility group box domain"/>
    <property type="match status" value="1"/>
</dbReference>
<dbReference type="InterPro" id="IPR038718">
    <property type="entry name" value="SNF2-like_sf"/>
</dbReference>
<evidence type="ECO:0000256" key="13">
    <source>
        <dbReference type="ARBA" id="ARBA00023125"/>
    </source>
</evidence>
<dbReference type="GO" id="GO:0005524">
    <property type="term" value="F:ATP binding"/>
    <property type="evidence" value="ECO:0007669"/>
    <property type="project" value="UniProtKB-KW"/>
</dbReference>
<dbReference type="GO" id="GO:0008270">
    <property type="term" value="F:zinc ion binding"/>
    <property type="evidence" value="ECO:0007669"/>
    <property type="project" value="UniProtKB-KW"/>
</dbReference>
<feature type="compositionally biased region" description="Basic and acidic residues" evidence="18">
    <location>
        <begin position="1439"/>
        <end position="1462"/>
    </location>
</feature>
<dbReference type="Pfam" id="PF06461">
    <property type="entry name" value="CHDII_SANT-like"/>
    <property type="match status" value="1"/>
</dbReference>
<dbReference type="FunFam" id="3.40.50.10810:FF:000001">
    <property type="entry name" value="chromodomain-helicase-DNA-binding protein 3 isoform X1"/>
    <property type="match status" value="1"/>
</dbReference>
<dbReference type="FunFam" id="2.40.50.40:FF:000003">
    <property type="entry name" value="chromodomain-helicase-DNA-binding protein 3 isoform X1"/>
    <property type="match status" value="1"/>
</dbReference>
<evidence type="ECO:0000256" key="12">
    <source>
        <dbReference type="ARBA" id="ARBA00023015"/>
    </source>
</evidence>
<dbReference type="SMART" id="SM01146">
    <property type="entry name" value="DUF1086"/>
    <property type="match status" value="1"/>
</dbReference>
<dbReference type="InterPro" id="IPR001965">
    <property type="entry name" value="Znf_PHD"/>
</dbReference>
<dbReference type="Ensembl" id="ENSONIT00000011694.2">
    <property type="protein sequence ID" value="ENSONIP00000011685.2"/>
    <property type="gene ID" value="ENSONIG00000009292.2"/>
</dbReference>
<dbReference type="CDD" id="cd15531">
    <property type="entry name" value="PHD1_CHD_II"/>
    <property type="match status" value="1"/>
</dbReference>
<keyword evidence="3" id="KW-0597">Phosphoprotein</keyword>
<comment type="catalytic activity">
    <reaction evidence="16">
        <text>ATP + H2O = ADP + phosphate + H(+)</text>
        <dbReference type="Rhea" id="RHEA:13065"/>
        <dbReference type="ChEBI" id="CHEBI:15377"/>
        <dbReference type="ChEBI" id="CHEBI:15378"/>
        <dbReference type="ChEBI" id="CHEBI:30616"/>
        <dbReference type="ChEBI" id="CHEBI:43474"/>
        <dbReference type="ChEBI" id="CHEBI:456216"/>
    </reaction>
</comment>
<feature type="compositionally biased region" description="Basic and acidic residues" evidence="18">
    <location>
        <begin position="1233"/>
        <end position="1251"/>
    </location>
</feature>
<dbReference type="InterPro" id="IPR011011">
    <property type="entry name" value="Znf_FYVE_PHD"/>
</dbReference>
<gene>
    <name evidence="23" type="primary">CHD3</name>
    <name evidence="23" type="synonym">chd3</name>
</gene>
<evidence type="ECO:0000256" key="6">
    <source>
        <dbReference type="ARBA" id="ARBA00022741"/>
    </source>
</evidence>
<dbReference type="GeneTree" id="ENSGT00940000158001"/>
<dbReference type="GO" id="GO:0016581">
    <property type="term" value="C:NuRD complex"/>
    <property type="evidence" value="ECO:0007669"/>
    <property type="project" value="TreeGrafter"/>
</dbReference>
<feature type="region of interest" description="Disordered" evidence="18">
    <location>
        <begin position="1380"/>
        <end position="1477"/>
    </location>
</feature>
<dbReference type="SMART" id="SM00298">
    <property type="entry name" value="CHROMO"/>
    <property type="match status" value="2"/>
</dbReference>
<dbReference type="InterPro" id="IPR012957">
    <property type="entry name" value="CHD_C2"/>
</dbReference>
<dbReference type="FunFam" id="2.40.50.40:FF:000017">
    <property type="entry name" value="chromodomain-helicase-DNA-binding protein 3 isoform X3"/>
    <property type="match status" value="1"/>
</dbReference>
<evidence type="ECO:0000256" key="9">
    <source>
        <dbReference type="ARBA" id="ARBA00022833"/>
    </source>
</evidence>
<dbReference type="InterPro" id="IPR019787">
    <property type="entry name" value="Znf_PHD-finger"/>
</dbReference>
<dbReference type="Pfam" id="PF08074">
    <property type="entry name" value="CHDCT2"/>
    <property type="match status" value="1"/>
</dbReference>
<keyword evidence="6" id="KW-0547">Nucleotide-binding</keyword>
<dbReference type="SUPFAM" id="SSF52540">
    <property type="entry name" value="P-loop containing nucleoside triphosphate hydrolases"/>
    <property type="match status" value="2"/>
</dbReference>
<keyword evidence="9" id="KW-0862">Zinc</keyword>
<feature type="compositionally biased region" description="Pro residues" evidence="18">
    <location>
        <begin position="372"/>
        <end position="394"/>
    </location>
</feature>
<feature type="region of interest" description="Disordered" evidence="18">
    <location>
        <begin position="1"/>
        <end position="63"/>
    </location>
</feature>
<dbReference type="FunFam" id="3.30.40.10:FF:000001">
    <property type="entry name" value="chromodomain-helicase-DNA-binding protein 3 isoform X1"/>
    <property type="match status" value="1"/>
</dbReference>
<feature type="region of interest" description="Disordered" evidence="18">
    <location>
        <begin position="1185"/>
        <end position="1255"/>
    </location>
</feature>
<evidence type="ECO:0000313" key="24">
    <source>
        <dbReference type="Proteomes" id="UP000005207"/>
    </source>
</evidence>